<dbReference type="Pfam" id="PF23343">
    <property type="entry name" value="REP_ORF2-G2P"/>
    <property type="match status" value="1"/>
</dbReference>
<dbReference type="InterPro" id="IPR056906">
    <property type="entry name" value="ORF2/G2P_dom"/>
</dbReference>
<organism evidence="2 3">
    <name type="scientific">Enterococcus lemanii</name>
    <dbReference type="NCBI Taxonomy" id="1159752"/>
    <lineage>
        <taxon>Bacteria</taxon>
        <taxon>Bacillati</taxon>
        <taxon>Bacillota</taxon>
        <taxon>Bacilli</taxon>
        <taxon>Lactobacillales</taxon>
        <taxon>Enterococcaceae</taxon>
        <taxon>Enterococcus</taxon>
    </lineage>
</organism>
<proteinExistence type="predicted"/>
<name>A0ABV9MSV6_9ENTE</name>
<feature type="domain" description="Replication-associated protein ORF2/G2P" evidence="1">
    <location>
        <begin position="94"/>
        <end position="197"/>
    </location>
</feature>
<accession>A0ABV9MSV6</accession>
<sequence>MLKAYNQKIIETPTYTEIWEYEKPIVYKIDEKKNDEYEHQIPEWIKNLNEPNKTYDELTAEKQYDSLKRKQKHYKNMRFEIARLIDMNFDDNTKFLTLTFKENIQDIETTNDEFKKFIKRLNYQTYKTKKSQIKYLATWEKQKRGAIHYHIILFSFPFVPHDRLMEIWGHGLVWINKIDVDAVENRGRYISKYFDKDLDIKEHKKKAFFKSQNLKIPRETKRMTEQAYNTNGQDVLHTKNYIRRSPKFSKVLNENGDFEQVVEFEESNVKYTKIKKGNTYEVSK</sequence>
<evidence type="ECO:0000259" key="1">
    <source>
        <dbReference type="Pfam" id="PF23343"/>
    </source>
</evidence>
<gene>
    <name evidence="2" type="ORF">ACFO5I_00530</name>
</gene>
<dbReference type="Proteomes" id="UP001595969">
    <property type="component" value="Unassembled WGS sequence"/>
</dbReference>
<comment type="caution">
    <text evidence="2">The sequence shown here is derived from an EMBL/GenBank/DDBJ whole genome shotgun (WGS) entry which is preliminary data.</text>
</comment>
<dbReference type="RefSeq" id="WP_204655012.1">
    <property type="nucleotide sequence ID" value="NZ_JAFBFD010000050.1"/>
</dbReference>
<protein>
    <submittedName>
        <fullName evidence="2">Rep protein</fullName>
    </submittedName>
</protein>
<evidence type="ECO:0000313" key="2">
    <source>
        <dbReference type="EMBL" id="MFC4718256.1"/>
    </source>
</evidence>
<dbReference type="EMBL" id="JBHSGS010000005">
    <property type="protein sequence ID" value="MFC4718256.1"/>
    <property type="molecule type" value="Genomic_DNA"/>
</dbReference>
<reference evidence="3" key="1">
    <citation type="journal article" date="2019" name="Int. J. Syst. Evol. Microbiol.">
        <title>The Global Catalogue of Microorganisms (GCM) 10K type strain sequencing project: providing services to taxonomists for standard genome sequencing and annotation.</title>
        <authorList>
            <consortium name="The Broad Institute Genomics Platform"/>
            <consortium name="The Broad Institute Genome Sequencing Center for Infectious Disease"/>
            <person name="Wu L."/>
            <person name="Ma J."/>
        </authorList>
    </citation>
    <scope>NUCLEOTIDE SEQUENCE [LARGE SCALE GENOMIC DNA]</scope>
    <source>
        <strain evidence="3">CGMCC 1.19032</strain>
    </source>
</reference>
<evidence type="ECO:0000313" key="3">
    <source>
        <dbReference type="Proteomes" id="UP001595969"/>
    </source>
</evidence>
<keyword evidence="3" id="KW-1185">Reference proteome</keyword>